<proteinExistence type="predicted"/>
<evidence type="ECO:0000256" key="1">
    <source>
        <dbReference type="SAM" id="SignalP"/>
    </source>
</evidence>
<dbReference type="EMBL" id="BAAAHQ010000002">
    <property type="protein sequence ID" value="GAA0915169.1"/>
    <property type="molecule type" value="Genomic_DNA"/>
</dbReference>
<dbReference type="RefSeq" id="WP_343948420.1">
    <property type="nucleotide sequence ID" value="NZ_BAAAHQ010000002.1"/>
</dbReference>
<reference evidence="2 3" key="1">
    <citation type="journal article" date="2019" name="Int. J. Syst. Evol. Microbiol.">
        <title>The Global Catalogue of Microorganisms (GCM) 10K type strain sequencing project: providing services to taxonomists for standard genome sequencing and annotation.</title>
        <authorList>
            <consortium name="The Broad Institute Genomics Platform"/>
            <consortium name="The Broad Institute Genome Sequencing Center for Infectious Disease"/>
            <person name="Wu L."/>
            <person name="Ma J."/>
        </authorList>
    </citation>
    <scope>NUCLEOTIDE SEQUENCE [LARGE SCALE GENOMIC DNA]</scope>
    <source>
        <strain evidence="2 3">JCM 11136</strain>
    </source>
</reference>
<evidence type="ECO:0008006" key="4">
    <source>
        <dbReference type="Google" id="ProtNLM"/>
    </source>
</evidence>
<evidence type="ECO:0000313" key="2">
    <source>
        <dbReference type="EMBL" id="GAA0915169.1"/>
    </source>
</evidence>
<keyword evidence="1" id="KW-0732">Signal</keyword>
<feature type="chain" id="PRO_5047198291" description="Secreted protein" evidence="1">
    <location>
        <begin position="26"/>
        <end position="133"/>
    </location>
</feature>
<accession>A0ABN1NR88</accession>
<protein>
    <recommendedName>
        <fullName evidence="4">Secreted protein</fullName>
    </recommendedName>
</protein>
<keyword evidence="3" id="KW-1185">Reference proteome</keyword>
<name>A0ABN1NR88_9ACTN</name>
<feature type="signal peptide" evidence="1">
    <location>
        <begin position="1"/>
        <end position="25"/>
    </location>
</feature>
<dbReference type="Proteomes" id="UP001501578">
    <property type="component" value="Unassembled WGS sequence"/>
</dbReference>
<gene>
    <name evidence="2" type="ORF">GCM10009560_09250</name>
</gene>
<comment type="caution">
    <text evidence="2">The sequence shown here is derived from an EMBL/GenBank/DDBJ whole genome shotgun (WGS) entry which is preliminary data.</text>
</comment>
<evidence type="ECO:0000313" key="3">
    <source>
        <dbReference type="Proteomes" id="UP001501578"/>
    </source>
</evidence>
<organism evidence="2 3">
    <name type="scientific">Nonomuraea longicatena</name>
    <dbReference type="NCBI Taxonomy" id="83682"/>
    <lineage>
        <taxon>Bacteria</taxon>
        <taxon>Bacillati</taxon>
        <taxon>Actinomycetota</taxon>
        <taxon>Actinomycetes</taxon>
        <taxon>Streptosporangiales</taxon>
        <taxon>Streptosporangiaceae</taxon>
        <taxon>Nonomuraea</taxon>
    </lineage>
</organism>
<sequence>MLRRLAGVLVIASATLVAAPIAANASTAETAKRDPIRVKIYDTRCEDTCVIKARFKNVTSRKLWDVRMVAKLRVNGKYVGTCTDNIGRIKPYGARYGRCTISSARLERAWDRYTEGEADDFYPYATVGGTYRG</sequence>